<dbReference type="Gene3D" id="6.10.340.10">
    <property type="match status" value="1"/>
</dbReference>
<feature type="domain" description="HD-GYP" evidence="2">
    <location>
        <begin position="575"/>
        <end position="779"/>
    </location>
</feature>
<dbReference type="InterPro" id="IPR052020">
    <property type="entry name" value="Cyclic_di-GMP/3'3'-cGAMP_PDE"/>
</dbReference>
<dbReference type="InterPro" id="IPR037522">
    <property type="entry name" value="HD_GYP_dom"/>
</dbReference>
<dbReference type="CDD" id="cd00077">
    <property type="entry name" value="HDc"/>
    <property type="match status" value="1"/>
</dbReference>
<dbReference type="EMBL" id="CP053840">
    <property type="protein sequence ID" value="QKF66356.1"/>
    <property type="molecule type" value="Genomic_DNA"/>
</dbReference>
<keyword evidence="1" id="KW-0812">Transmembrane</keyword>
<evidence type="ECO:0000256" key="1">
    <source>
        <dbReference type="SAM" id="Phobius"/>
    </source>
</evidence>
<sequence length="796" mass="93175">MKNNRYTFMVSIFVLFGSLTLLLSLFLISNFYLRGLEQSYKMLEEKNFEITNNLSNTIMESLKSIVGQLNVLSKITDNTNIISNEAIIEKVMWEQLKSNENIASVFLADEYGNFLQTRREPTFAYRSINKIDKRDLDCWYYKNENYLTTSIVINNSTYDPRKRDWYKSVESSKIYWSEPYIFDSTKEPGITISVGDFNEYNQKIKVAAADFTLNKISKLLETKANILNGKLILFNQSKGVIATSFNINLKTKDDKLLNLDNMESSLYSNIFEKIEKNLLTGELKDKDNKEYIYFISKLEKNSGQNWYIASYVEKDIVTADIKNTLINSVIISFFIILIIYFPIHYILQRFVTKPINELEILTNEIAQNKYDNVKPVKTIIYEFHKLSTSIISMSKSIQKYEKEQTNLIDSFIKILAEAIDSKSPYTGGHCKRVPELAISLAKVASESTNEKLAEFNFSTQEQWREFKIAAWLHDCGKIVMPEYVVDKATKLETIYNRIHEIRTRFEVLYRDATIEYYEQLLQSPKNKTQLEEELKQKYKKLTLDFEFIANCNVGGEFMEQSSIDRLEEIAKITWLRNFDNRLGLSHEELRRMENKEDFVPVIENLLQDKTEQIIYRFRKIDLDEYKRFGFKMDVPKYERNLGEFYNLSIKKGTLTKEERFKINEHIIITIKMLENIPFTKNLKNVPEYAGSHHETMIGTGYPRKLVKAEISIPARIMAIADIFEALTAADRPYKKAKTLSESIKIMSFMRDDEHIDSDLFEIFLTSGVYKEYAKNFLLDEQIDEVDISKYLTNKKS</sequence>
<dbReference type="Gene3D" id="1.10.3210.10">
    <property type="entry name" value="Hypothetical protein af1432"/>
    <property type="match status" value="2"/>
</dbReference>
<keyword evidence="1" id="KW-0472">Membrane</keyword>
<dbReference type="KEGG" id="avp:AVENP_0796"/>
<dbReference type="SMART" id="SM00471">
    <property type="entry name" value="HDc"/>
    <property type="match status" value="1"/>
</dbReference>
<feature type="transmembrane region" description="Helical" evidence="1">
    <location>
        <begin position="324"/>
        <end position="347"/>
    </location>
</feature>
<gene>
    <name evidence="3" type="ORF">AVENP_0796</name>
</gene>
<accession>A0AAE7E456</accession>
<reference evidence="3 4" key="1">
    <citation type="submission" date="2020-05" db="EMBL/GenBank/DDBJ databases">
        <title>Complete genome sequencing of Campylobacter and Arcobacter type strains.</title>
        <authorList>
            <person name="Miller W.G."/>
            <person name="Yee E."/>
        </authorList>
    </citation>
    <scope>NUCLEOTIDE SEQUENCE [LARGE SCALE GENOMIC DNA]</scope>
    <source>
        <strain evidence="3 4">LMG 26156</strain>
    </source>
</reference>
<dbReference type="PANTHER" id="PTHR45228:SF5">
    <property type="entry name" value="CYCLIC DI-GMP PHOSPHODIESTERASE VC_1348-RELATED"/>
    <property type="match status" value="1"/>
</dbReference>
<keyword evidence="1" id="KW-1133">Transmembrane helix</keyword>
<evidence type="ECO:0000259" key="2">
    <source>
        <dbReference type="PROSITE" id="PS51832"/>
    </source>
</evidence>
<organism evidence="3 4">
    <name type="scientific">Arcobacter venerupis</name>
    <dbReference type="NCBI Taxonomy" id="1054033"/>
    <lineage>
        <taxon>Bacteria</taxon>
        <taxon>Pseudomonadati</taxon>
        <taxon>Campylobacterota</taxon>
        <taxon>Epsilonproteobacteria</taxon>
        <taxon>Campylobacterales</taxon>
        <taxon>Arcobacteraceae</taxon>
        <taxon>Arcobacter</taxon>
    </lineage>
</organism>
<keyword evidence="4" id="KW-1185">Reference proteome</keyword>
<dbReference type="PROSITE" id="PS51832">
    <property type="entry name" value="HD_GYP"/>
    <property type="match status" value="1"/>
</dbReference>
<evidence type="ECO:0000313" key="4">
    <source>
        <dbReference type="Proteomes" id="UP000503482"/>
    </source>
</evidence>
<dbReference type="RefSeq" id="WP_128357503.1">
    <property type="nucleotide sequence ID" value="NZ_CP053840.1"/>
</dbReference>
<dbReference type="SUPFAM" id="SSF109604">
    <property type="entry name" value="HD-domain/PDEase-like"/>
    <property type="match status" value="2"/>
</dbReference>
<name>A0AAE7E456_9BACT</name>
<dbReference type="Pfam" id="PF13487">
    <property type="entry name" value="HD_5"/>
    <property type="match status" value="1"/>
</dbReference>
<evidence type="ECO:0000313" key="3">
    <source>
        <dbReference type="EMBL" id="QKF66356.1"/>
    </source>
</evidence>
<dbReference type="Pfam" id="PF22673">
    <property type="entry name" value="MCP-like_PDC_1"/>
    <property type="match status" value="1"/>
</dbReference>
<dbReference type="Proteomes" id="UP000503482">
    <property type="component" value="Chromosome"/>
</dbReference>
<dbReference type="Gene3D" id="3.30.450.20">
    <property type="entry name" value="PAS domain"/>
    <property type="match status" value="1"/>
</dbReference>
<feature type="transmembrane region" description="Helical" evidence="1">
    <location>
        <begin position="6"/>
        <end position="33"/>
    </location>
</feature>
<dbReference type="InterPro" id="IPR003607">
    <property type="entry name" value="HD/PDEase_dom"/>
</dbReference>
<protein>
    <submittedName>
        <fullName evidence="3">C-di-GMP phosphodiesterase, class II (HD-GYP domain)</fullName>
    </submittedName>
</protein>
<proteinExistence type="predicted"/>
<dbReference type="AlphaFoldDB" id="A0AAE7E456"/>
<dbReference type="PANTHER" id="PTHR45228">
    <property type="entry name" value="CYCLIC DI-GMP PHOSPHODIESTERASE TM_0186-RELATED"/>
    <property type="match status" value="1"/>
</dbReference>
<dbReference type="CDD" id="cd12913">
    <property type="entry name" value="PDC1_MCP_like"/>
    <property type="match status" value="1"/>
</dbReference>